<proteinExistence type="predicted"/>
<reference evidence="1 2" key="1">
    <citation type="submission" date="2018-10" db="EMBL/GenBank/DDBJ databases">
        <title>Fifty Aureobasidium pullulans genomes reveal a recombining polyextremotolerant generalist.</title>
        <authorList>
            <person name="Gostincar C."/>
            <person name="Turk M."/>
            <person name="Zajc J."/>
            <person name="Gunde-Cimerman N."/>
        </authorList>
    </citation>
    <scope>NUCLEOTIDE SEQUENCE [LARGE SCALE GENOMIC DNA]</scope>
    <source>
        <strain evidence="1 2">EXF-11013</strain>
    </source>
</reference>
<dbReference type="AlphaFoldDB" id="A0A4S8XNI4"/>
<name>A0A4S8XNI4_AURPU</name>
<dbReference type="EMBL" id="QZAL01000087">
    <property type="protein sequence ID" value="THW39896.1"/>
    <property type="molecule type" value="Genomic_DNA"/>
</dbReference>
<evidence type="ECO:0000313" key="2">
    <source>
        <dbReference type="Proteomes" id="UP000310687"/>
    </source>
</evidence>
<gene>
    <name evidence="1" type="ORF">D6D22_06091</name>
</gene>
<comment type="caution">
    <text evidence="1">The sequence shown here is derived from an EMBL/GenBank/DDBJ whole genome shotgun (WGS) entry which is preliminary data.</text>
</comment>
<dbReference type="InterPro" id="IPR021838">
    <property type="entry name" value="DUF3431"/>
</dbReference>
<protein>
    <submittedName>
        <fullName evidence="1">Uncharacterized protein</fullName>
    </submittedName>
</protein>
<accession>A0A4S8XNI4</accession>
<organism evidence="1 2">
    <name type="scientific">Aureobasidium pullulans</name>
    <name type="common">Black yeast</name>
    <name type="synonym">Pullularia pullulans</name>
    <dbReference type="NCBI Taxonomy" id="5580"/>
    <lineage>
        <taxon>Eukaryota</taxon>
        <taxon>Fungi</taxon>
        <taxon>Dikarya</taxon>
        <taxon>Ascomycota</taxon>
        <taxon>Pezizomycotina</taxon>
        <taxon>Dothideomycetes</taxon>
        <taxon>Dothideomycetidae</taxon>
        <taxon>Dothideales</taxon>
        <taxon>Saccotheciaceae</taxon>
        <taxon>Aureobasidium</taxon>
    </lineage>
</organism>
<dbReference type="PANTHER" id="PTHR37490">
    <property type="entry name" value="EXPRESSED PROTEIN"/>
    <property type="match status" value="1"/>
</dbReference>
<dbReference type="Proteomes" id="UP000310687">
    <property type="component" value="Unassembled WGS sequence"/>
</dbReference>
<evidence type="ECO:0000313" key="1">
    <source>
        <dbReference type="EMBL" id="THW39896.1"/>
    </source>
</evidence>
<sequence>MRPSRRLKYCGGLTVGLTTIIFLLKSSTDSGVSSGQWYRSHHLEQDTLSLSIGTVVAAQSSDDTEWLSTLLPAWNHTIYLTDQPRNMSSTFAGKGHEALVYLNHVIEEYDFLPDIVIFLHAKRYQWHNDDPLYDNARVLSRLQLDYVQRQGYVNLRCSWRPGCPSEIKPFKDALGPLSNEYGIRTAPLYARAFKQLFPELEVPADVGVPCCAQFAVTKARIQQRSKDNYKTLRQWLLDTDLGDNITGRLFEYMWHIMLGEKATICPTAKDCYCRTYGLCNLACHESGACDSHPFPKYSNLPEGWPWYDWDGEWQNATLLEQG</sequence>
<dbReference type="PANTHER" id="PTHR37490:SF3">
    <property type="entry name" value="DUF3431 DOMAIN CONTAINING PROTEIN"/>
    <property type="match status" value="1"/>
</dbReference>
<dbReference type="Pfam" id="PF11913">
    <property type="entry name" value="DUF3431"/>
    <property type="match status" value="1"/>
</dbReference>